<dbReference type="EMBL" id="CP119311">
    <property type="protein sequence ID" value="WEK36992.1"/>
    <property type="molecule type" value="Genomic_DNA"/>
</dbReference>
<evidence type="ECO:0000313" key="7">
    <source>
        <dbReference type="Proteomes" id="UP001220610"/>
    </source>
</evidence>
<evidence type="ECO:0000313" key="6">
    <source>
        <dbReference type="EMBL" id="WEK36992.1"/>
    </source>
</evidence>
<dbReference type="GO" id="GO:0003700">
    <property type="term" value="F:DNA-binding transcription factor activity"/>
    <property type="evidence" value="ECO:0007669"/>
    <property type="project" value="TreeGrafter"/>
</dbReference>
<keyword evidence="3" id="KW-0804">Transcription</keyword>
<evidence type="ECO:0000259" key="5">
    <source>
        <dbReference type="PROSITE" id="PS50977"/>
    </source>
</evidence>
<dbReference type="PROSITE" id="PS50977">
    <property type="entry name" value="HTH_TETR_2"/>
    <property type="match status" value="1"/>
</dbReference>
<keyword evidence="1" id="KW-0805">Transcription regulation</keyword>
<evidence type="ECO:0000256" key="4">
    <source>
        <dbReference type="PROSITE-ProRule" id="PRU00335"/>
    </source>
</evidence>
<dbReference type="InterPro" id="IPR009057">
    <property type="entry name" value="Homeodomain-like_sf"/>
</dbReference>
<reference evidence="6" key="1">
    <citation type="submission" date="2023-03" db="EMBL/GenBank/DDBJ databases">
        <title>Andean soil-derived lignocellulolytic bacterial consortium as a source of novel taxa and putative plastic-active enzymes.</title>
        <authorList>
            <person name="Diaz-Garcia L."/>
            <person name="Chuvochina M."/>
            <person name="Feuerriegel G."/>
            <person name="Bunk B."/>
            <person name="Sproer C."/>
            <person name="Streit W.R."/>
            <person name="Rodriguez L.M."/>
            <person name="Overmann J."/>
            <person name="Jimenez D.J."/>
        </authorList>
    </citation>
    <scope>NUCLEOTIDE SEQUENCE</scope>
    <source>
        <strain evidence="6">MAG 7</strain>
    </source>
</reference>
<dbReference type="Proteomes" id="UP001220610">
    <property type="component" value="Chromosome"/>
</dbReference>
<evidence type="ECO:0000256" key="3">
    <source>
        <dbReference type="ARBA" id="ARBA00023163"/>
    </source>
</evidence>
<proteinExistence type="predicted"/>
<evidence type="ECO:0000256" key="2">
    <source>
        <dbReference type="ARBA" id="ARBA00023125"/>
    </source>
</evidence>
<keyword evidence="2 4" id="KW-0238">DNA-binding</keyword>
<dbReference type="PANTHER" id="PTHR30055">
    <property type="entry name" value="HTH-TYPE TRANSCRIPTIONAL REGULATOR RUTR"/>
    <property type="match status" value="1"/>
</dbReference>
<dbReference type="Gene3D" id="1.10.357.10">
    <property type="entry name" value="Tetracycline Repressor, domain 2"/>
    <property type="match status" value="1"/>
</dbReference>
<dbReference type="AlphaFoldDB" id="A0AAJ5WWQ5"/>
<dbReference type="GO" id="GO:0000976">
    <property type="term" value="F:transcription cis-regulatory region binding"/>
    <property type="evidence" value="ECO:0007669"/>
    <property type="project" value="TreeGrafter"/>
</dbReference>
<organism evidence="6 7">
    <name type="scientific">Candidatus Pseudobacter hemicellulosilyticus</name>
    <dbReference type="NCBI Taxonomy" id="3121375"/>
    <lineage>
        <taxon>Bacteria</taxon>
        <taxon>Pseudomonadati</taxon>
        <taxon>Bacteroidota</taxon>
        <taxon>Chitinophagia</taxon>
        <taxon>Chitinophagales</taxon>
        <taxon>Chitinophagaceae</taxon>
        <taxon>Pseudobacter</taxon>
    </lineage>
</organism>
<evidence type="ECO:0000256" key="1">
    <source>
        <dbReference type="ARBA" id="ARBA00023015"/>
    </source>
</evidence>
<feature type="DNA-binding region" description="H-T-H motif" evidence="4">
    <location>
        <begin position="32"/>
        <end position="51"/>
    </location>
</feature>
<dbReference type="InterPro" id="IPR001647">
    <property type="entry name" value="HTH_TetR"/>
</dbReference>
<dbReference type="SUPFAM" id="SSF46689">
    <property type="entry name" value="Homeodomain-like"/>
    <property type="match status" value="1"/>
</dbReference>
<dbReference type="Gene3D" id="1.10.10.60">
    <property type="entry name" value="Homeodomain-like"/>
    <property type="match status" value="1"/>
</dbReference>
<dbReference type="PANTHER" id="PTHR30055:SF234">
    <property type="entry name" value="HTH-TYPE TRANSCRIPTIONAL REGULATOR BETI"/>
    <property type="match status" value="1"/>
</dbReference>
<protein>
    <submittedName>
        <fullName evidence="6">TetR/AcrR family transcriptional regulator</fullName>
    </submittedName>
</protein>
<dbReference type="Pfam" id="PF00440">
    <property type="entry name" value="TetR_N"/>
    <property type="match status" value="1"/>
</dbReference>
<dbReference type="InterPro" id="IPR050109">
    <property type="entry name" value="HTH-type_TetR-like_transc_reg"/>
</dbReference>
<sequence>MSNSQLSKDPIKDDILTGARTLFERFGFKKTTMEDIARQVGKSKSALYYYYKTKEEIFEAVVLEDIDKSRVEATAAMSNVESATDKFAALISTILGSLREKTDKFSIFRSDIYENPFLLENIVRQRDSYLEDLFKDILILGISRGEMRVMSNAEMDIWAKTTNLTFRSIGSKVFLDGNFTFLDHIPFLIDILLNGVSRQK</sequence>
<accession>A0AAJ5WWQ5</accession>
<gene>
    <name evidence="6" type="ORF">P0Y53_05705</name>
</gene>
<dbReference type="PRINTS" id="PR00455">
    <property type="entry name" value="HTHTETR"/>
</dbReference>
<feature type="domain" description="HTH tetR-type" evidence="5">
    <location>
        <begin position="9"/>
        <end position="69"/>
    </location>
</feature>
<name>A0AAJ5WWQ5_9BACT</name>